<sequence length="386" mass="41748">MSQGQWLVKSGGKKVQAPSLGLKISIPKFDNSNLIAEYSKTVIGRCMNPSKQDPSMLSYKGAVESQGRVSGGAVDGNNRRNGQQVPRNNEYKGKGIAYDNNSYDGFKKPGFKRSYGDQDGAQSRNMRQSGRLSHTEAPAGYAMATSGLSKLDSQDVGQHLDHQQNLMMDAFRSGKSGERNQSSVSKARKALTFEGNSSGMALKGLEGEDDAIMEEAETKGLEKTTLIPDPLEAAVVEAKMVGGDMEREGKEEGEKEGLIEEVETEGVVLELTEDVASTEGVEEGGADQLGDVIPTEEDFDVEEENQLMETESQEVRMVNEGKECPVNRKKLGKTSGAVMEGTLKKRLVQSIVSPRKKHTAKQGSKMGEKGALPPKKASVKPDPDQD</sequence>
<evidence type="ECO:0000313" key="2">
    <source>
        <dbReference type="EMBL" id="KAH0853492.1"/>
    </source>
</evidence>
<keyword evidence="3" id="KW-1185">Reference proteome</keyword>
<dbReference type="Proteomes" id="UP000824890">
    <property type="component" value="Unassembled WGS sequence"/>
</dbReference>
<gene>
    <name evidence="2" type="ORF">HID58_090647</name>
</gene>
<protein>
    <submittedName>
        <fullName evidence="2">Uncharacterized protein</fullName>
    </submittedName>
</protein>
<name>A0ABQ7XC06_BRANA</name>
<feature type="compositionally biased region" description="Polar residues" evidence="1">
    <location>
        <begin position="120"/>
        <end position="132"/>
    </location>
</feature>
<evidence type="ECO:0000313" key="3">
    <source>
        <dbReference type="Proteomes" id="UP000824890"/>
    </source>
</evidence>
<comment type="caution">
    <text evidence="2">The sequence shown here is derived from an EMBL/GenBank/DDBJ whole genome shotgun (WGS) entry which is preliminary data.</text>
</comment>
<feature type="region of interest" description="Disordered" evidence="1">
    <location>
        <begin position="319"/>
        <end position="386"/>
    </location>
</feature>
<proteinExistence type="predicted"/>
<organism evidence="2 3">
    <name type="scientific">Brassica napus</name>
    <name type="common">Rape</name>
    <dbReference type="NCBI Taxonomy" id="3708"/>
    <lineage>
        <taxon>Eukaryota</taxon>
        <taxon>Viridiplantae</taxon>
        <taxon>Streptophyta</taxon>
        <taxon>Embryophyta</taxon>
        <taxon>Tracheophyta</taxon>
        <taxon>Spermatophyta</taxon>
        <taxon>Magnoliopsida</taxon>
        <taxon>eudicotyledons</taxon>
        <taxon>Gunneridae</taxon>
        <taxon>Pentapetalae</taxon>
        <taxon>rosids</taxon>
        <taxon>malvids</taxon>
        <taxon>Brassicales</taxon>
        <taxon>Brassicaceae</taxon>
        <taxon>Brassiceae</taxon>
        <taxon>Brassica</taxon>
    </lineage>
</organism>
<reference evidence="2 3" key="1">
    <citation type="submission" date="2021-05" db="EMBL/GenBank/DDBJ databases">
        <title>Genome Assembly of Synthetic Allotetraploid Brassica napus Reveals Homoeologous Exchanges between Subgenomes.</title>
        <authorList>
            <person name="Davis J.T."/>
        </authorList>
    </citation>
    <scope>NUCLEOTIDE SEQUENCE [LARGE SCALE GENOMIC DNA]</scope>
    <source>
        <strain evidence="3">cv. Da-Ae</strain>
        <tissue evidence="2">Seedling</tissue>
    </source>
</reference>
<accession>A0ABQ7XC06</accession>
<dbReference type="EMBL" id="JAGKQM010000759">
    <property type="protein sequence ID" value="KAH0853492.1"/>
    <property type="molecule type" value="Genomic_DNA"/>
</dbReference>
<evidence type="ECO:0000256" key="1">
    <source>
        <dbReference type="SAM" id="MobiDB-lite"/>
    </source>
</evidence>
<feature type="region of interest" description="Disordered" evidence="1">
    <location>
        <begin position="67"/>
        <end position="134"/>
    </location>
</feature>